<accession>A0A382AC11</accession>
<reference evidence="1" key="1">
    <citation type="submission" date="2018-05" db="EMBL/GenBank/DDBJ databases">
        <authorList>
            <person name="Lanie J.A."/>
            <person name="Ng W.-L."/>
            <person name="Kazmierczak K.M."/>
            <person name="Andrzejewski T.M."/>
            <person name="Davidsen T.M."/>
            <person name="Wayne K.J."/>
            <person name="Tettelin H."/>
            <person name="Glass J.I."/>
            <person name="Rusch D."/>
            <person name="Podicherti R."/>
            <person name="Tsui H.-C.T."/>
            <person name="Winkler M.E."/>
        </authorList>
    </citation>
    <scope>NUCLEOTIDE SEQUENCE</scope>
</reference>
<sequence>MRENFELFQKAKSTELERQISDEVN</sequence>
<proteinExistence type="predicted"/>
<name>A0A382AC11_9ZZZZ</name>
<protein>
    <submittedName>
        <fullName evidence="1">Uncharacterized protein</fullName>
    </submittedName>
</protein>
<gene>
    <name evidence="1" type="ORF">METZ01_LOCUS151486</name>
</gene>
<dbReference type="EMBL" id="UINC01024626">
    <property type="protein sequence ID" value="SVA98632.1"/>
    <property type="molecule type" value="Genomic_DNA"/>
</dbReference>
<organism evidence="1">
    <name type="scientific">marine metagenome</name>
    <dbReference type="NCBI Taxonomy" id="408172"/>
    <lineage>
        <taxon>unclassified sequences</taxon>
        <taxon>metagenomes</taxon>
        <taxon>ecological metagenomes</taxon>
    </lineage>
</organism>
<dbReference type="AlphaFoldDB" id="A0A382AC11"/>
<evidence type="ECO:0000313" key="1">
    <source>
        <dbReference type="EMBL" id="SVA98632.1"/>
    </source>
</evidence>